<organism evidence="5 6">
    <name type="scientific">Vasconcelosia minhoensis LEGE 07310</name>
    <dbReference type="NCBI Taxonomy" id="915328"/>
    <lineage>
        <taxon>Bacteria</taxon>
        <taxon>Bacillati</taxon>
        <taxon>Cyanobacteriota</taxon>
        <taxon>Cyanophyceae</taxon>
        <taxon>Nodosilineales</taxon>
        <taxon>Cymatolegaceae</taxon>
        <taxon>Vasconcelosia</taxon>
        <taxon>Vasconcelosia minhoensis</taxon>
    </lineage>
</organism>
<sequence>MRRLFTLLSVGSAALLAGGLLRPVPAGAQSTQPNDPTQAQTSPQPQAKMTIGVSPMPPFAIQTQTESGNDWDGIGVHLWREIAEELNIQYEWQELQPGEEVERVQDGTVDMAITATATADAEQQVDFTQSYYISSLGIAQSRQRGFLDVATSVLSPGFLWVCLWLSLLLVAVGAIVWLFERSKNEEMFNAHPGRGIWDSFWWAGVTMTTIGYGDKAPVTVGGRVIALIWMLIAMGITASLTATITSVLTQDRTSQLTQFADLKAIKVGSIEGSSAAEALEQQQISFQSVKAPLDGLRAVDQGQLDAFVYDAALLNYLNRNELKSRLYIESTGLQIRRYVITMPEDSPRLETISSQVMREQSQADWQAMLKRFLPQSE</sequence>
<dbReference type="InterPro" id="IPR013099">
    <property type="entry name" value="K_chnl_dom"/>
</dbReference>
<protein>
    <submittedName>
        <fullName evidence="5">Transporter substrate-binding domain-containing protein</fullName>
    </submittedName>
</protein>
<feature type="compositionally biased region" description="Low complexity" evidence="1">
    <location>
        <begin position="36"/>
        <end position="47"/>
    </location>
</feature>
<keyword evidence="2" id="KW-0472">Membrane</keyword>
<dbReference type="Gene3D" id="3.40.190.10">
    <property type="entry name" value="Periplasmic binding protein-like II"/>
    <property type="match status" value="2"/>
</dbReference>
<reference evidence="5" key="1">
    <citation type="submission" date="2020-10" db="EMBL/GenBank/DDBJ databases">
        <authorList>
            <person name="Castelo-Branco R."/>
            <person name="Eusebio N."/>
            <person name="Adriana R."/>
            <person name="Vieira A."/>
            <person name="Brugerolle De Fraissinette N."/>
            <person name="Rezende De Castro R."/>
            <person name="Schneider M.P."/>
            <person name="Vasconcelos V."/>
            <person name="Leao P.N."/>
        </authorList>
    </citation>
    <scope>NUCLEOTIDE SEQUENCE</scope>
    <source>
        <strain evidence="5">LEGE 07310</strain>
    </source>
</reference>
<dbReference type="PANTHER" id="PTHR18966">
    <property type="entry name" value="IONOTROPIC GLUTAMATE RECEPTOR"/>
    <property type="match status" value="1"/>
</dbReference>
<dbReference type="Proteomes" id="UP000636505">
    <property type="component" value="Unassembled WGS sequence"/>
</dbReference>
<feature type="region of interest" description="Disordered" evidence="1">
    <location>
        <begin position="26"/>
        <end position="49"/>
    </location>
</feature>
<keyword evidence="6" id="KW-1185">Reference proteome</keyword>
<dbReference type="SUPFAM" id="SSF53850">
    <property type="entry name" value="Periplasmic binding protein-like II"/>
    <property type="match status" value="1"/>
</dbReference>
<feature type="transmembrane region" description="Helical" evidence="2">
    <location>
        <begin position="157"/>
        <end position="179"/>
    </location>
</feature>
<proteinExistence type="predicted"/>
<evidence type="ECO:0000256" key="1">
    <source>
        <dbReference type="SAM" id="MobiDB-lite"/>
    </source>
</evidence>
<keyword evidence="3" id="KW-0732">Signal</keyword>
<accession>A0A8J7DPC4</accession>
<evidence type="ECO:0000259" key="4">
    <source>
        <dbReference type="SMART" id="SM00062"/>
    </source>
</evidence>
<name>A0A8J7DPC4_9CYAN</name>
<dbReference type="RefSeq" id="WP_193910446.1">
    <property type="nucleotide sequence ID" value="NZ_JADEXG010000057.1"/>
</dbReference>
<evidence type="ECO:0000256" key="3">
    <source>
        <dbReference type="SAM" id="SignalP"/>
    </source>
</evidence>
<dbReference type="SUPFAM" id="SSF81324">
    <property type="entry name" value="Voltage-gated potassium channels"/>
    <property type="match status" value="1"/>
</dbReference>
<feature type="signal peptide" evidence="3">
    <location>
        <begin position="1"/>
        <end position="28"/>
    </location>
</feature>
<feature type="chain" id="PRO_5035274545" evidence="3">
    <location>
        <begin position="29"/>
        <end position="377"/>
    </location>
</feature>
<keyword evidence="2" id="KW-1133">Transmembrane helix</keyword>
<evidence type="ECO:0000313" key="5">
    <source>
        <dbReference type="EMBL" id="MBE9079460.1"/>
    </source>
</evidence>
<keyword evidence="2" id="KW-0812">Transmembrane</keyword>
<dbReference type="AlphaFoldDB" id="A0A8J7DPC4"/>
<dbReference type="EMBL" id="JADEXG010000057">
    <property type="protein sequence ID" value="MBE9079460.1"/>
    <property type="molecule type" value="Genomic_DNA"/>
</dbReference>
<dbReference type="Pfam" id="PF07885">
    <property type="entry name" value="Ion_trans_2"/>
    <property type="match status" value="1"/>
</dbReference>
<evidence type="ECO:0000313" key="6">
    <source>
        <dbReference type="Proteomes" id="UP000636505"/>
    </source>
</evidence>
<dbReference type="GO" id="GO:0015276">
    <property type="term" value="F:ligand-gated monoatomic ion channel activity"/>
    <property type="evidence" value="ECO:0007669"/>
    <property type="project" value="InterPro"/>
</dbReference>
<dbReference type="Gene3D" id="1.10.287.70">
    <property type="match status" value="1"/>
</dbReference>
<dbReference type="Pfam" id="PF00497">
    <property type="entry name" value="SBP_bac_3"/>
    <property type="match status" value="1"/>
</dbReference>
<dbReference type="InterPro" id="IPR001638">
    <property type="entry name" value="Solute-binding_3/MltF_N"/>
</dbReference>
<feature type="domain" description="Solute-binding protein family 3/N-terminal" evidence="4">
    <location>
        <begin position="48"/>
        <end position="376"/>
    </location>
</feature>
<comment type="caution">
    <text evidence="5">The sequence shown here is derived from an EMBL/GenBank/DDBJ whole genome shotgun (WGS) entry which is preliminary data.</text>
</comment>
<dbReference type="InterPro" id="IPR015683">
    <property type="entry name" value="Ionotropic_Glu_rcpt"/>
</dbReference>
<gene>
    <name evidence="5" type="ORF">IQ241_19525</name>
</gene>
<dbReference type="SMART" id="SM00062">
    <property type="entry name" value="PBPb"/>
    <property type="match status" value="1"/>
</dbReference>
<dbReference type="GO" id="GO:0016020">
    <property type="term" value="C:membrane"/>
    <property type="evidence" value="ECO:0007669"/>
    <property type="project" value="UniProtKB-SubCell"/>
</dbReference>
<feature type="transmembrane region" description="Helical" evidence="2">
    <location>
        <begin position="224"/>
        <end position="248"/>
    </location>
</feature>
<evidence type="ECO:0000256" key="2">
    <source>
        <dbReference type="SAM" id="Phobius"/>
    </source>
</evidence>